<evidence type="ECO:0000313" key="2">
    <source>
        <dbReference type="RefSeq" id="XP_039115777.1"/>
    </source>
</evidence>
<keyword evidence="1" id="KW-1185">Reference proteome</keyword>
<evidence type="ECO:0000313" key="1">
    <source>
        <dbReference type="Proteomes" id="UP001515500"/>
    </source>
</evidence>
<sequence>MVMDVVGNVHDEGTNPNQQGVALSLIDRMERFEFVFILFLMNKDELLANVSKFCVENDIEMPNNMEERLLVCGLPRREKQATTYLHYYRVEVLDMIMQDMNSHFSKSTIELLSCISCLDPKLVRIAELYLENFSELDRMALVDQLEIYPLVSRLIELALVLLVSTASVERDF</sequence>
<dbReference type="Proteomes" id="UP001515500">
    <property type="component" value="Chromosome 20"/>
</dbReference>
<proteinExistence type="predicted"/>
<name>A0AB40ALJ2_DIOCR</name>
<accession>A0AB40ALJ2</accession>
<dbReference type="PANTHER" id="PTHR11697">
    <property type="entry name" value="GENERAL TRANSCRIPTION FACTOR 2-RELATED ZINC FINGER PROTEIN"/>
    <property type="match status" value="1"/>
</dbReference>
<dbReference type="AlphaFoldDB" id="A0AB40ALJ2"/>
<dbReference type="InterPro" id="IPR055298">
    <property type="entry name" value="AtLOH3-like"/>
</dbReference>
<protein>
    <submittedName>
        <fullName evidence="2">Uncharacterized protein LOC120251286</fullName>
    </submittedName>
</protein>
<organism evidence="1 2">
    <name type="scientific">Dioscorea cayennensis subsp. rotundata</name>
    <name type="common">White Guinea yam</name>
    <name type="synonym">Dioscorea rotundata</name>
    <dbReference type="NCBI Taxonomy" id="55577"/>
    <lineage>
        <taxon>Eukaryota</taxon>
        <taxon>Viridiplantae</taxon>
        <taxon>Streptophyta</taxon>
        <taxon>Embryophyta</taxon>
        <taxon>Tracheophyta</taxon>
        <taxon>Spermatophyta</taxon>
        <taxon>Magnoliopsida</taxon>
        <taxon>Liliopsida</taxon>
        <taxon>Dioscoreales</taxon>
        <taxon>Dioscoreaceae</taxon>
        <taxon>Dioscorea</taxon>
    </lineage>
</organism>
<gene>
    <name evidence="2" type="primary">LOC120251286</name>
</gene>
<dbReference type="RefSeq" id="XP_039115777.1">
    <property type="nucleotide sequence ID" value="XM_039259843.1"/>
</dbReference>
<dbReference type="GeneID" id="120251286"/>
<dbReference type="PANTHER" id="PTHR11697:SF230">
    <property type="entry name" value="ZINC FINGER, MYM DOMAIN CONTAINING 1"/>
    <property type="match status" value="1"/>
</dbReference>
<reference evidence="2" key="1">
    <citation type="submission" date="2025-08" db="UniProtKB">
        <authorList>
            <consortium name="RefSeq"/>
        </authorList>
    </citation>
    <scope>IDENTIFICATION</scope>
</reference>